<dbReference type="InterPro" id="IPR021903">
    <property type="entry name" value="DUF3515"/>
</dbReference>
<reference evidence="2" key="1">
    <citation type="submission" date="2022-08" db="EMBL/GenBank/DDBJ databases">
        <title>Complete genome sequence of 14 non-tuberculosis mycobacteria type-strains.</title>
        <authorList>
            <person name="Igarashi Y."/>
            <person name="Osugi A."/>
            <person name="Mitarai S."/>
        </authorList>
    </citation>
    <scope>NUCLEOTIDE SEQUENCE</scope>
    <source>
        <strain evidence="2">DSM 45575</strain>
    </source>
</reference>
<dbReference type="Proteomes" id="UP001055200">
    <property type="component" value="Chromosome"/>
</dbReference>
<dbReference type="RefSeq" id="WP_240170029.1">
    <property type="nucleotide sequence ID" value="NZ_CP092365.1"/>
</dbReference>
<sequence>MDEPDGPPRWALITALVVAVAAVLTVLVVAATRHTPRSPVPIAAVPAPAAAGPDCAGLLEHLPDRLGDFTRAPVAEPAPPGVAAWRAEDIEDPVVLRCGLARPAEFVVGSPIQVVDAVQWFAVRETERVTWFAVDRPVYVALTLPAGSGPSPIQQVSAVIAARLAARPIDPAPVG</sequence>
<keyword evidence="1" id="KW-1133">Transmembrane helix</keyword>
<evidence type="ECO:0000256" key="1">
    <source>
        <dbReference type="SAM" id="Phobius"/>
    </source>
</evidence>
<dbReference type="EMBL" id="CP092365">
    <property type="protein sequence ID" value="ULN51747.1"/>
    <property type="molecule type" value="Genomic_DNA"/>
</dbReference>
<keyword evidence="1" id="KW-0472">Membrane</keyword>
<keyword evidence="3" id="KW-1185">Reference proteome</keyword>
<organism evidence="2 3">
    <name type="scientific">Mycolicibacillus parakoreensis</name>
    <dbReference type="NCBI Taxonomy" id="1069221"/>
    <lineage>
        <taxon>Bacteria</taxon>
        <taxon>Bacillati</taxon>
        <taxon>Actinomycetota</taxon>
        <taxon>Actinomycetes</taxon>
        <taxon>Mycobacteriales</taxon>
        <taxon>Mycobacteriaceae</taxon>
        <taxon>Mycolicibacillus</taxon>
    </lineage>
</organism>
<accession>A0ABY3U2G3</accession>
<evidence type="ECO:0000313" key="2">
    <source>
        <dbReference type="EMBL" id="ULN51747.1"/>
    </source>
</evidence>
<name>A0ABY3U2G3_9MYCO</name>
<dbReference type="Pfam" id="PF12028">
    <property type="entry name" value="DUF3515"/>
    <property type="match status" value="1"/>
</dbReference>
<gene>
    <name evidence="2" type="ORF">MIU77_12685</name>
</gene>
<protein>
    <submittedName>
        <fullName evidence="2">DUF3515 domain-containing protein</fullName>
    </submittedName>
</protein>
<evidence type="ECO:0000313" key="3">
    <source>
        <dbReference type="Proteomes" id="UP001055200"/>
    </source>
</evidence>
<keyword evidence="1" id="KW-0812">Transmembrane</keyword>
<proteinExistence type="predicted"/>
<feature type="transmembrane region" description="Helical" evidence="1">
    <location>
        <begin position="12"/>
        <end position="31"/>
    </location>
</feature>